<name>A0A3M7PNV8_BRAPC</name>
<sequence length="59" mass="6641">MKINLTSQVKDQRVIKVQKKFLLNLYSNLTFLAAPKKKSNLAPFSMPGYDPNDGVAEND</sequence>
<evidence type="ECO:0000256" key="1">
    <source>
        <dbReference type="SAM" id="MobiDB-lite"/>
    </source>
</evidence>
<evidence type="ECO:0000313" key="2">
    <source>
        <dbReference type="EMBL" id="RNA00338.1"/>
    </source>
</evidence>
<dbReference type="Proteomes" id="UP000276133">
    <property type="component" value="Unassembled WGS sequence"/>
</dbReference>
<accession>A0A3M7PNV8</accession>
<proteinExistence type="predicted"/>
<reference evidence="2 3" key="1">
    <citation type="journal article" date="2018" name="Sci. Rep.">
        <title>Genomic signatures of local adaptation to the degree of environmental predictability in rotifers.</title>
        <authorList>
            <person name="Franch-Gras L."/>
            <person name="Hahn C."/>
            <person name="Garcia-Roger E.M."/>
            <person name="Carmona M.J."/>
            <person name="Serra M."/>
            <person name="Gomez A."/>
        </authorList>
    </citation>
    <scope>NUCLEOTIDE SEQUENCE [LARGE SCALE GENOMIC DNA]</scope>
    <source>
        <strain evidence="2">HYR1</strain>
    </source>
</reference>
<keyword evidence="3" id="KW-1185">Reference proteome</keyword>
<dbReference type="EMBL" id="REGN01009807">
    <property type="protein sequence ID" value="RNA00338.1"/>
    <property type="molecule type" value="Genomic_DNA"/>
</dbReference>
<dbReference type="AlphaFoldDB" id="A0A3M7PNV8"/>
<feature type="region of interest" description="Disordered" evidence="1">
    <location>
        <begin position="39"/>
        <end position="59"/>
    </location>
</feature>
<gene>
    <name evidence="2" type="ORF">BpHYR1_024912</name>
</gene>
<protein>
    <submittedName>
        <fullName evidence="2">Uncharacterized protein</fullName>
    </submittedName>
</protein>
<organism evidence="2 3">
    <name type="scientific">Brachionus plicatilis</name>
    <name type="common">Marine rotifer</name>
    <name type="synonym">Brachionus muelleri</name>
    <dbReference type="NCBI Taxonomy" id="10195"/>
    <lineage>
        <taxon>Eukaryota</taxon>
        <taxon>Metazoa</taxon>
        <taxon>Spiralia</taxon>
        <taxon>Gnathifera</taxon>
        <taxon>Rotifera</taxon>
        <taxon>Eurotatoria</taxon>
        <taxon>Monogononta</taxon>
        <taxon>Pseudotrocha</taxon>
        <taxon>Ploima</taxon>
        <taxon>Brachionidae</taxon>
        <taxon>Brachionus</taxon>
    </lineage>
</organism>
<evidence type="ECO:0000313" key="3">
    <source>
        <dbReference type="Proteomes" id="UP000276133"/>
    </source>
</evidence>
<comment type="caution">
    <text evidence="2">The sequence shown here is derived from an EMBL/GenBank/DDBJ whole genome shotgun (WGS) entry which is preliminary data.</text>
</comment>